<dbReference type="Proteomes" id="UP000610746">
    <property type="component" value="Unassembled WGS sequence"/>
</dbReference>
<dbReference type="Pfam" id="PF22252">
    <property type="entry name" value="PNGase_F-II_N"/>
    <property type="match status" value="1"/>
</dbReference>
<reference evidence="1" key="1">
    <citation type="submission" date="2020-05" db="EMBL/GenBank/DDBJ databases">
        <title>Genomic Encyclopedia of Type Strains, Phase IV (KMG-V): Genome sequencing to study the core and pangenomes of soil and plant-associated prokaryotes.</title>
        <authorList>
            <person name="Whitman W."/>
        </authorList>
    </citation>
    <scope>NUCLEOTIDE SEQUENCE</scope>
    <source>
        <strain evidence="1">16F</strain>
    </source>
</reference>
<dbReference type="InterPro" id="IPR005901">
    <property type="entry name" value="GLPGLI"/>
</dbReference>
<evidence type="ECO:0000313" key="2">
    <source>
        <dbReference type="Proteomes" id="UP000610746"/>
    </source>
</evidence>
<dbReference type="RefSeq" id="WP_173780165.1">
    <property type="nucleotide sequence ID" value="NZ_JABSNO010000024.1"/>
</dbReference>
<proteinExistence type="predicted"/>
<keyword evidence="2" id="KW-1185">Reference proteome</keyword>
<protein>
    <submittedName>
        <fullName evidence="1">GLPGLI family protein</fullName>
    </submittedName>
</protein>
<name>A0A8J8GCC0_9FLAO</name>
<gene>
    <name evidence="1" type="ORF">HNQ03_002705</name>
</gene>
<evidence type="ECO:0000313" key="1">
    <source>
        <dbReference type="EMBL" id="NRS93614.1"/>
    </source>
</evidence>
<comment type="caution">
    <text evidence="1">The sequence shown here is derived from an EMBL/GenBank/DDBJ whole genome shotgun (WGS) entry which is preliminary data.</text>
</comment>
<dbReference type="EMBL" id="JABSNO010000024">
    <property type="protein sequence ID" value="NRS93614.1"/>
    <property type="molecule type" value="Genomic_DNA"/>
</dbReference>
<organism evidence="1 2">
    <name type="scientific">Frigoriflavimonas asaccharolytica</name>
    <dbReference type="NCBI Taxonomy" id="2735899"/>
    <lineage>
        <taxon>Bacteria</taxon>
        <taxon>Pseudomonadati</taxon>
        <taxon>Bacteroidota</taxon>
        <taxon>Flavobacteriia</taxon>
        <taxon>Flavobacteriales</taxon>
        <taxon>Weeksellaceae</taxon>
        <taxon>Frigoriflavimonas</taxon>
    </lineage>
</organism>
<sequence length="244" mass="28606">MDLRSVKCVLLVVLNFVGVLHAQQILNVKYQTKYFDDTFPSELKYKVDTKKSLFINYTKEIDPKTAKISEKNQIGGVFTDYKEEFVKDFNENVVYSNSNISYVKKTVVKENLEFDWKIDYTVFKTILNYKCYMAKTFFKGRDYTVYFTTEINIPDGPRKFANLPGLILEVSEDSGILKIIAKDLQYIDDQPYFNLDIKNAISWNDAIIKAKVIFNESRNEIENKYNSRVKTDFSNHLEKFDLNN</sequence>
<accession>A0A8J8GCC0</accession>
<dbReference type="AlphaFoldDB" id="A0A8J8GCC0"/>
<dbReference type="NCBIfam" id="TIGR01200">
    <property type="entry name" value="GLPGLI"/>
    <property type="match status" value="1"/>
</dbReference>